<dbReference type="InterPro" id="IPR001810">
    <property type="entry name" value="F-box_dom"/>
</dbReference>
<keyword evidence="2" id="KW-0812">Transmembrane</keyword>
<feature type="transmembrane region" description="Helical" evidence="2">
    <location>
        <begin position="258"/>
        <end position="281"/>
    </location>
</feature>
<dbReference type="WBParaSite" id="HPBE_0000992501-mRNA-1">
    <property type="protein sequence ID" value="HPBE_0000992501-mRNA-1"/>
    <property type="gene ID" value="HPBE_0000992501"/>
</dbReference>
<evidence type="ECO:0000313" key="4">
    <source>
        <dbReference type="EMBL" id="VDO82870.1"/>
    </source>
</evidence>
<reference evidence="6" key="2">
    <citation type="submission" date="2019-09" db="UniProtKB">
        <authorList>
            <consortium name="WormBaseParasite"/>
        </authorList>
    </citation>
    <scope>IDENTIFICATION</scope>
</reference>
<keyword evidence="5" id="KW-1185">Reference proteome</keyword>
<accession>A0A3P7Y5A6</accession>
<evidence type="ECO:0000256" key="2">
    <source>
        <dbReference type="SAM" id="Phobius"/>
    </source>
</evidence>
<gene>
    <name evidence="4" type="ORF">HPBE_LOCUS9926</name>
</gene>
<feature type="region of interest" description="Disordered" evidence="1">
    <location>
        <begin position="290"/>
        <end position="342"/>
    </location>
</feature>
<reference evidence="4 5" key="1">
    <citation type="submission" date="2018-11" db="EMBL/GenBank/DDBJ databases">
        <authorList>
            <consortium name="Pathogen Informatics"/>
        </authorList>
    </citation>
    <scope>NUCLEOTIDE SEQUENCE [LARGE SCALE GENOMIC DNA]</scope>
</reference>
<dbReference type="Proteomes" id="UP000050761">
    <property type="component" value="Unassembled WGS sequence"/>
</dbReference>
<dbReference type="EMBL" id="UZAH01026593">
    <property type="protein sequence ID" value="VDO82870.1"/>
    <property type="molecule type" value="Genomic_DNA"/>
</dbReference>
<keyword evidence="2" id="KW-0472">Membrane</keyword>
<dbReference type="SUPFAM" id="SSF81383">
    <property type="entry name" value="F-box domain"/>
    <property type="match status" value="1"/>
</dbReference>
<keyword evidence="2" id="KW-1133">Transmembrane helix</keyword>
<proteinExistence type="predicted"/>
<dbReference type="InterPro" id="IPR036047">
    <property type="entry name" value="F-box-like_dom_sf"/>
</dbReference>
<sequence>MGLAKGGPPPWVIRRHDDGTFRLYLCDCDLFKANSYEKQPSKESSKESEEGSRFPFLKLPPEVQLKVLQQSSPAVLNSLRLVCNSINVLISRNWNRLPPRQIGTVAVLQDCFDTGTSFLYEECVSRELRDFFRATISVLYFEQLSCFVLYAGSQNTWLLRSIRGGAFSFNDFQLAMFDYMDGKLDIELLRVQGRFEWADADAVRRALSLREPYQNFLLENLKGHRLRTYCSRTGLSLHHDFAQELPTVGTRLSFPLRLAVLVLILAFFVFVWQFVVITIFIRNSITSESEQNNDVPVESTADQPGAPEQKEPQDQPPQQQHNKTKENNNPTRSTKPIPMNWE</sequence>
<dbReference type="OrthoDB" id="10334917at2759"/>
<evidence type="ECO:0000313" key="6">
    <source>
        <dbReference type="WBParaSite" id="HPBE_0000992501-mRNA-1"/>
    </source>
</evidence>
<name>A0A3P7Y5A6_HELPZ</name>
<dbReference type="PROSITE" id="PS50181">
    <property type="entry name" value="FBOX"/>
    <property type="match status" value="1"/>
</dbReference>
<organism evidence="4">
    <name type="scientific">Heligmosomoides polygyrus</name>
    <name type="common">Parasitic roundworm</name>
    <dbReference type="NCBI Taxonomy" id="6339"/>
    <lineage>
        <taxon>Eukaryota</taxon>
        <taxon>Metazoa</taxon>
        <taxon>Ecdysozoa</taxon>
        <taxon>Nematoda</taxon>
        <taxon>Chromadorea</taxon>
        <taxon>Rhabditida</taxon>
        <taxon>Rhabditina</taxon>
        <taxon>Rhabditomorpha</taxon>
        <taxon>Strongyloidea</taxon>
        <taxon>Heligmosomidae</taxon>
        <taxon>Heligmosomoides</taxon>
    </lineage>
</organism>
<feature type="domain" description="F-box" evidence="3">
    <location>
        <begin position="53"/>
        <end position="97"/>
    </location>
</feature>
<evidence type="ECO:0000256" key="1">
    <source>
        <dbReference type="SAM" id="MobiDB-lite"/>
    </source>
</evidence>
<dbReference type="AlphaFoldDB" id="A0A3P7Y5A6"/>
<protein>
    <submittedName>
        <fullName evidence="6">F-box domain-containing protein</fullName>
    </submittedName>
</protein>
<evidence type="ECO:0000259" key="3">
    <source>
        <dbReference type="PROSITE" id="PS50181"/>
    </source>
</evidence>
<evidence type="ECO:0000313" key="5">
    <source>
        <dbReference type="Proteomes" id="UP000050761"/>
    </source>
</evidence>